<dbReference type="RefSeq" id="WP_013601942.1">
    <property type="nucleotide sequence ID" value="NC_015145.1"/>
</dbReference>
<protein>
    <recommendedName>
        <fullName evidence="3">Cyclase</fullName>
    </recommendedName>
</protein>
<dbReference type="SUPFAM" id="SSF55961">
    <property type="entry name" value="Bet v1-like"/>
    <property type="match status" value="1"/>
</dbReference>
<evidence type="ECO:0008006" key="3">
    <source>
        <dbReference type="Google" id="ProtNLM"/>
    </source>
</evidence>
<dbReference type="InterPro" id="IPR023393">
    <property type="entry name" value="START-like_dom_sf"/>
</dbReference>
<evidence type="ECO:0000313" key="1">
    <source>
        <dbReference type="EMBL" id="ADX74050.1"/>
    </source>
</evidence>
<dbReference type="Proteomes" id="UP000008639">
    <property type="component" value="Chromosome"/>
</dbReference>
<dbReference type="OrthoDB" id="9801773at2"/>
<dbReference type="Gene3D" id="3.30.530.20">
    <property type="match status" value="1"/>
</dbReference>
<dbReference type="KEGG" id="apn:Asphe3_29380"/>
<evidence type="ECO:0000313" key="2">
    <source>
        <dbReference type="Proteomes" id="UP000008639"/>
    </source>
</evidence>
<dbReference type="AlphaFoldDB" id="F0MBB3"/>
<reference evidence="1 2" key="1">
    <citation type="journal article" date="2011" name="Stand. Genomic Sci.">
        <title>Complete genome sequence of Arthrobacter phenanthrenivorans type strain (Sphe3).</title>
        <authorList>
            <person name="Kallimanis A."/>
            <person name="Labutti K.M."/>
            <person name="Lapidus A."/>
            <person name="Clum A."/>
            <person name="Lykidis A."/>
            <person name="Mavromatis K."/>
            <person name="Pagani I."/>
            <person name="Liolios K."/>
            <person name="Ivanova N."/>
            <person name="Goodwin L."/>
            <person name="Pitluck S."/>
            <person name="Chen A."/>
            <person name="Palaniappan K."/>
            <person name="Markowitz V."/>
            <person name="Bristow J."/>
            <person name="Velentzas A.D."/>
            <person name="Perisynakis A."/>
            <person name="Ouzounis C.C."/>
            <person name="Kyrpides N.C."/>
            <person name="Koukkou A.I."/>
            <person name="Drainas C."/>
        </authorList>
    </citation>
    <scope>NUCLEOTIDE SEQUENCE [LARGE SCALE GENOMIC DNA]</scope>
    <source>
        <strain evidence="2">DSM 18606 / JCM 16027 / LMG 23796 / Sphe3</strain>
    </source>
</reference>
<name>F0MBB3_PSEPM</name>
<dbReference type="CDD" id="cd07820">
    <property type="entry name" value="SRPBCC_3"/>
    <property type="match status" value="1"/>
</dbReference>
<accession>F0MBB3</accession>
<dbReference type="eggNOG" id="COG4276">
    <property type="taxonomic scope" value="Bacteria"/>
</dbReference>
<gene>
    <name evidence="1" type="ordered locus">Asphe3_29380</name>
</gene>
<proteinExistence type="predicted"/>
<sequence>MTASFVCRTTSSLRPEQLFDLARSVDVHVDSQKGSGERVVAGVTSGLIGAGQEVSWQARHFGVPLTMTSRITHFDFPHSFTDEQVKGPFKSFRHVHEFEITAGGSVMTDRVEFSAPFGLLGRVVEKLVLRPYLQRLIRDRGRFLAGLG</sequence>
<dbReference type="EMBL" id="CP002379">
    <property type="protein sequence ID" value="ADX74050.1"/>
    <property type="molecule type" value="Genomic_DNA"/>
</dbReference>
<organism evidence="1 2">
    <name type="scientific">Pseudarthrobacter phenanthrenivorans (strain DSM 18606 / JCM 16027 / LMG 23796 / Sphe3)</name>
    <name type="common">Arthrobacter phenanthrenivorans</name>
    <dbReference type="NCBI Taxonomy" id="930171"/>
    <lineage>
        <taxon>Bacteria</taxon>
        <taxon>Bacillati</taxon>
        <taxon>Actinomycetota</taxon>
        <taxon>Actinomycetes</taxon>
        <taxon>Micrococcales</taxon>
        <taxon>Micrococcaceae</taxon>
        <taxon>Pseudarthrobacter</taxon>
    </lineage>
</organism>
<dbReference type="STRING" id="930171.Asphe3_29380"/>
<dbReference type="HOGENOM" id="CLU_112936_0_0_11"/>